<gene>
    <name evidence="2" type="ORF">U9M48_043125</name>
</gene>
<dbReference type="Pfam" id="PF17919">
    <property type="entry name" value="RT_RNaseH_2"/>
    <property type="match status" value="1"/>
</dbReference>
<sequence length="171" mass="19023">MADHSFFLKRSKCSFAATSVAYLSHVISCQGVAMDNDKVQAVLSWPVPKTVREVRGFLGLAGYYRRFIKYYGTITAPLTKLLRKEGFRWTPEAAEVFQTLRTVITTAPVLQRPDFQQPFIVECDASGSGFGAVLHQGSGTVAFFSRPIVPRHAKVAAYERELVGLVQAIRH</sequence>
<dbReference type="InterPro" id="IPR043502">
    <property type="entry name" value="DNA/RNA_pol_sf"/>
</dbReference>
<evidence type="ECO:0000259" key="1">
    <source>
        <dbReference type="Pfam" id="PF17919"/>
    </source>
</evidence>
<proteinExistence type="predicted"/>
<dbReference type="SUPFAM" id="SSF56672">
    <property type="entry name" value="DNA/RNA polymerases"/>
    <property type="match status" value="1"/>
</dbReference>
<evidence type="ECO:0000313" key="2">
    <source>
        <dbReference type="EMBL" id="WVZ97605.1"/>
    </source>
</evidence>
<dbReference type="EMBL" id="CP144754">
    <property type="protein sequence ID" value="WVZ97605.1"/>
    <property type="molecule type" value="Genomic_DNA"/>
</dbReference>
<dbReference type="PANTHER" id="PTHR33064">
    <property type="entry name" value="POL PROTEIN"/>
    <property type="match status" value="1"/>
</dbReference>
<evidence type="ECO:0000313" key="3">
    <source>
        <dbReference type="Proteomes" id="UP001341281"/>
    </source>
</evidence>
<reference evidence="2 3" key="1">
    <citation type="submission" date="2024-02" db="EMBL/GenBank/DDBJ databases">
        <title>High-quality chromosome-scale genome assembly of Pensacola bahiagrass (Paspalum notatum Flugge var. saurae).</title>
        <authorList>
            <person name="Vega J.M."/>
            <person name="Podio M."/>
            <person name="Orjuela J."/>
            <person name="Siena L.A."/>
            <person name="Pessino S.C."/>
            <person name="Combes M.C."/>
            <person name="Mariac C."/>
            <person name="Albertini E."/>
            <person name="Pupilli F."/>
            <person name="Ortiz J.P.A."/>
            <person name="Leblanc O."/>
        </authorList>
    </citation>
    <scope>NUCLEOTIDE SEQUENCE [LARGE SCALE GENOMIC DNA]</scope>
    <source>
        <strain evidence="2">R1</strain>
        <tissue evidence="2">Leaf</tissue>
    </source>
</reference>
<organism evidence="2 3">
    <name type="scientific">Paspalum notatum var. saurae</name>
    <dbReference type="NCBI Taxonomy" id="547442"/>
    <lineage>
        <taxon>Eukaryota</taxon>
        <taxon>Viridiplantae</taxon>
        <taxon>Streptophyta</taxon>
        <taxon>Embryophyta</taxon>
        <taxon>Tracheophyta</taxon>
        <taxon>Spermatophyta</taxon>
        <taxon>Magnoliopsida</taxon>
        <taxon>Liliopsida</taxon>
        <taxon>Poales</taxon>
        <taxon>Poaceae</taxon>
        <taxon>PACMAD clade</taxon>
        <taxon>Panicoideae</taxon>
        <taxon>Andropogonodae</taxon>
        <taxon>Paspaleae</taxon>
        <taxon>Paspalinae</taxon>
        <taxon>Paspalum</taxon>
    </lineage>
</organism>
<dbReference type="PANTHER" id="PTHR33064:SF37">
    <property type="entry name" value="RIBONUCLEASE H"/>
    <property type="match status" value="1"/>
</dbReference>
<name>A0AAQ3USG6_PASNO</name>
<dbReference type="InterPro" id="IPR051320">
    <property type="entry name" value="Viral_Replic_Matur_Polypro"/>
</dbReference>
<dbReference type="InterPro" id="IPR041577">
    <property type="entry name" value="RT_RNaseH_2"/>
</dbReference>
<dbReference type="AlphaFoldDB" id="A0AAQ3USG6"/>
<protein>
    <recommendedName>
        <fullName evidence="1">Reverse transcriptase/retrotransposon-derived protein RNase H-like domain-containing protein</fullName>
    </recommendedName>
</protein>
<dbReference type="InterPro" id="IPR043128">
    <property type="entry name" value="Rev_trsase/Diguanyl_cyclase"/>
</dbReference>
<keyword evidence="3" id="KW-1185">Reference proteome</keyword>
<dbReference type="Proteomes" id="UP001341281">
    <property type="component" value="Chromosome 10"/>
</dbReference>
<feature type="domain" description="Reverse transcriptase/retrotransposon-derived protein RNase H-like" evidence="1">
    <location>
        <begin position="89"/>
        <end position="171"/>
    </location>
</feature>
<dbReference type="Gene3D" id="3.30.70.270">
    <property type="match status" value="1"/>
</dbReference>
<dbReference type="FunFam" id="3.30.70.270:FF:000020">
    <property type="entry name" value="Transposon Tf2-6 polyprotein-like Protein"/>
    <property type="match status" value="1"/>
</dbReference>
<accession>A0AAQ3USG6</accession>